<dbReference type="Gene3D" id="2.60.40.1090">
    <property type="entry name" value="Fimbrial-type adhesion domain"/>
    <property type="match status" value="1"/>
</dbReference>
<dbReference type="GO" id="GO:0009289">
    <property type="term" value="C:pilus"/>
    <property type="evidence" value="ECO:0007669"/>
    <property type="project" value="InterPro"/>
</dbReference>
<protein>
    <recommendedName>
        <fullName evidence="1">Fimbrial-type adhesion domain-containing protein</fullName>
    </recommendedName>
</protein>
<dbReference type="SMR" id="A0A076LIN7"/>
<dbReference type="KEGG" id="ete:ETEE_0272"/>
<dbReference type="Pfam" id="PF00419">
    <property type="entry name" value="Fimbrial"/>
    <property type="match status" value="1"/>
</dbReference>
<dbReference type="AlphaFoldDB" id="A0A076LIN7"/>
<dbReference type="RefSeq" id="WP_081854051.1">
    <property type="nucleotide sequence ID" value="NZ_CP006664.1"/>
</dbReference>
<dbReference type="InterPro" id="IPR036937">
    <property type="entry name" value="Adhesion_dom_fimbrial_sf"/>
</dbReference>
<reference evidence="2 3" key="1">
    <citation type="journal article" date="2012" name="PLoS ONE">
        <title>Edwardsiella comparative phylogenomics reveal the new intra/inter-species taxonomic relationships, virulence evolution and niche adaptation mechanisms.</title>
        <authorList>
            <person name="Yang M."/>
            <person name="Lv Y."/>
            <person name="Xiao J."/>
            <person name="Wu H."/>
            <person name="Zheng H."/>
            <person name="Liu Q."/>
            <person name="Zhang Y."/>
            <person name="Wang Q."/>
        </authorList>
    </citation>
    <scope>NUCLEOTIDE SEQUENCE [LARGE SCALE GENOMIC DNA]</scope>
    <source>
        <strain evidence="3">080813</strain>
    </source>
</reference>
<accession>A0A076LIN7</accession>
<gene>
    <name evidence="2" type="ORF">ETEE_0272</name>
</gene>
<dbReference type="SUPFAM" id="SSF49401">
    <property type="entry name" value="Bacterial adhesins"/>
    <property type="match status" value="1"/>
</dbReference>
<dbReference type="GO" id="GO:0007155">
    <property type="term" value="P:cell adhesion"/>
    <property type="evidence" value="ECO:0007669"/>
    <property type="project" value="InterPro"/>
</dbReference>
<dbReference type="GeneID" id="33941802"/>
<evidence type="ECO:0000259" key="1">
    <source>
        <dbReference type="Pfam" id="PF00419"/>
    </source>
</evidence>
<dbReference type="InterPro" id="IPR000259">
    <property type="entry name" value="Adhesion_dom_fimbrial"/>
</dbReference>
<name>A0A076LIN7_9GAMM</name>
<dbReference type="HOGENOM" id="CLU_870778_0_0_6"/>
<evidence type="ECO:0000313" key="2">
    <source>
        <dbReference type="EMBL" id="AIJ06752.1"/>
    </source>
</evidence>
<dbReference type="Proteomes" id="UP000028681">
    <property type="component" value="Chromosome"/>
</dbReference>
<evidence type="ECO:0000313" key="3">
    <source>
        <dbReference type="Proteomes" id="UP000028681"/>
    </source>
</evidence>
<organism evidence="2 3">
    <name type="scientific">Edwardsiella anguillarum ET080813</name>
    <dbReference type="NCBI Taxonomy" id="667120"/>
    <lineage>
        <taxon>Bacteria</taxon>
        <taxon>Pseudomonadati</taxon>
        <taxon>Pseudomonadota</taxon>
        <taxon>Gammaproteobacteria</taxon>
        <taxon>Enterobacterales</taxon>
        <taxon>Hafniaceae</taxon>
        <taxon>Edwardsiella</taxon>
    </lineage>
</organism>
<dbReference type="EMBL" id="CP006664">
    <property type="protein sequence ID" value="AIJ06752.1"/>
    <property type="molecule type" value="Genomic_DNA"/>
</dbReference>
<proteinExistence type="predicted"/>
<sequence length="319" mass="33696">MKVILWGIGVWLCIVSNYAISNAKKVLVPKSITSVNGSIFSFSVDKTKKAYYLNSPTTFKTIDGYQVGYIPDTVTKIRLSVVTGPGDGLHRCPDAPLGTLGDGRCSATDSQGYWHHYGAYVDVKDLKDGAPMELPTPTVSKQEGELWCAVFETDGGVVLRGDYNDSSSPSGLSGYCHSGKIIPPTPPSPTCSVTSANPMNVDLGQIERSDIQTSGGAQKIVPLTVTCDSTDPMPLSVKTIINMPTSWSDTQLLTSNKDLGVTVTADGVPLKNGTTFQMNVTGSATSNLGFTLNRNPATSAESIATGGYTASMALVINLP</sequence>
<dbReference type="InterPro" id="IPR008966">
    <property type="entry name" value="Adhesion_dom_sf"/>
</dbReference>
<feature type="domain" description="Fimbrial-type adhesion" evidence="1">
    <location>
        <begin position="189"/>
        <end position="311"/>
    </location>
</feature>